<dbReference type="EMBL" id="JADPVI010000001">
    <property type="protein sequence ID" value="MBF8456940.1"/>
    <property type="molecule type" value="Genomic_DNA"/>
</dbReference>
<name>A0ABS0FB44_9FLAO</name>
<evidence type="ECO:0000313" key="3">
    <source>
        <dbReference type="Proteomes" id="UP000660070"/>
    </source>
</evidence>
<dbReference type="GO" id="GO:0003746">
    <property type="term" value="F:translation elongation factor activity"/>
    <property type="evidence" value="ECO:0007669"/>
    <property type="project" value="UniProtKB-KW"/>
</dbReference>
<protein>
    <submittedName>
        <fullName evidence="2">GreA/GreB family elongation factor</fullName>
    </submittedName>
</protein>
<proteinExistence type="predicted"/>
<keyword evidence="2" id="KW-0251">Elongation factor</keyword>
<dbReference type="InterPro" id="IPR036953">
    <property type="entry name" value="GreA/GreB_C_sf"/>
</dbReference>
<dbReference type="Gene3D" id="3.10.50.30">
    <property type="entry name" value="Transcription elongation factor, GreA/GreB, C-terminal domain"/>
    <property type="match status" value="1"/>
</dbReference>
<dbReference type="RefSeq" id="WP_196079425.1">
    <property type="nucleotide sequence ID" value="NZ_JADPVI010000001.1"/>
</dbReference>
<accession>A0ABS0FB44</accession>
<feature type="coiled-coil region" evidence="1">
    <location>
        <begin position="7"/>
        <end position="67"/>
    </location>
</feature>
<reference evidence="2 3" key="1">
    <citation type="submission" date="2020-11" db="EMBL/GenBank/DDBJ databases">
        <title>Kaistella gelatinilytica sp. nov., a flavobacterium isolated from Antarctic Soil.</title>
        <authorList>
            <person name="Li J."/>
        </authorList>
    </citation>
    <scope>NUCLEOTIDE SEQUENCE [LARGE SCALE GENOMIC DNA]</scope>
    <source>
        <strain evidence="2 3">G5-32</strain>
    </source>
</reference>
<evidence type="ECO:0000256" key="1">
    <source>
        <dbReference type="SAM" id="Coils"/>
    </source>
</evidence>
<organism evidence="2 3">
    <name type="scientific">Kaistella gelatinilytica</name>
    <dbReference type="NCBI Taxonomy" id="2787636"/>
    <lineage>
        <taxon>Bacteria</taxon>
        <taxon>Pseudomonadati</taxon>
        <taxon>Bacteroidota</taxon>
        <taxon>Flavobacteriia</taxon>
        <taxon>Flavobacteriales</taxon>
        <taxon>Weeksellaceae</taxon>
        <taxon>Chryseobacterium group</taxon>
        <taxon>Kaistella</taxon>
    </lineage>
</organism>
<dbReference type="SUPFAM" id="SSF54534">
    <property type="entry name" value="FKBP-like"/>
    <property type="match status" value="1"/>
</dbReference>
<gene>
    <name evidence="2" type="ORF">IV494_07055</name>
</gene>
<dbReference type="Proteomes" id="UP000660070">
    <property type="component" value="Unassembled WGS sequence"/>
</dbReference>
<keyword evidence="1" id="KW-0175">Coiled coil</keyword>
<keyword evidence="2" id="KW-0648">Protein biosynthesis</keyword>
<sequence length="146" mass="16646">MNKSEILNIIQIKLSEKIENLERLINETRASNNETKSSMGDKYETTREMVQQEINNLQVQLNENIRAKNSLKLINSNLHQIVGLGSLVQTDKGLFYIAVSLGEITFNQKKIFVISTESPLGKALFGKKKSDEISLNNIRQIIQNLW</sequence>
<comment type="caution">
    <text evidence="2">The sequence shown here is derived from an EMBL/GenBank/DDBJ whole genome shotgun (WGS) entry which is preliminary data.</text>
</comment>
<keyword evidence="3" id="KW-1185">Reference proteome</keyword>
<evidence type="ECO:0000313" key="2">
    <source>
        <dbReference type="EMBL" id="MBF8456940.1"/>
    </source>
</evidence>